<dbReference type="InterPro" id="IPR009560">
    <property type="entry name" value="DUF1176"/>
</dbReference>
<dbReference type="AlphaFoldDB" id="A0A6M7WPY2"/>
<evidence type="ECO:0000256" key="1">
    <source>
        <dbReference type="SAM" id="MobiDB-lite"/>
    </source>
</evidence>
<evidence type="ECO:0000256" key="2">
    <source>
        <dbReference type="SAM" id="SignalP"/>
    </source>
</evidence>
<keyword evidence="2" id="KW-0732">Signal</keyword>
<dbReference type="Proteomes" id="UP000503017">
    <property type="component" value="Chromosome"/>
</dbReference>
<sequence length="350" mass="37918">MRRVLLAATALLSLAAMGHAARAADDAPEAPYVDDRSSAEAVIRSLYSAINRHEFTRAWGYYGDAKPAKDFDSFVKGYDGTDKVEVATGAVSDEGAAGSIFYNVPVAIRATDKSGDAKVFAGCYTLRQVNAQIQAAPPFDPIHIEKGALKPSTADLEEAVPPSCGDGPPPPKKDTALEQAKKAFLATYGGQCDNDLLATEPDVFSIKYKDKNGQPGDPDKETRLFHFSCAAAAYNESSVYYMTDEVDGVRQLQFAEPETDIRYQNNDSDGKLLSVTVIGFQTTGWATNSDYDPDAHTITTFNKWRGIGDASDSGTYLFRNGDFSLVQYDVDASYDGEENPQTIVDYNTAP</sequence>
<feature type="region of interest" description="Disordered" evidence="1">
    <location>
        <begin position="155"/>
        <end position="174"/>
    </location>
</feature>
<organism evidence="3 4">
    <name type="scientific">Mesorhizobium loti R88b</name>
    <dbReference type="NCBI Taxonomy" id="935548"/>
    <lineage>
        <taxon>Bacteria</taxon>
        <taxon>Pseudomonadati</taxon>
        <taxon>Pseudomonadota</taxon>
        <taxon>Alphaproteobacteria</taxon>
        <taxon>Hyphomicrobiales</taxon>
        <taxon>Phyllobacteriaceae</taxon>
        <taxon>Mesorhizobium</taxon>
    </lineage>
</organism>
<gene>
    <name evidence="3" type="ORF">EB235_23760</name>
</gene>
<dbReference type="Pfam" id="PF06674">
    <property type="entry name" value="DUF1176"/>
    <property type="match status" value="1"/>
</dbReference>
<evidence type="ECO:0000313" key="4">
    <source>
        <dbReference type="Proteomes" id="UP000503017"/>
    </source>
</evidence>
<name>A0A6M7WPY2_RHILI</name>
<reference evidence="3 4" key="1">
    <citation type="submission" date="2018-10" db="EMBL/GenBank/DDBJ databases">
        <authorList>
            <person name="Perry B.J."/>
            <person name="Sullivan J.T."/>
            <person name="Murphy R.J.T."/>
            <person name="Ramsay J.P."/>
            <person name="Ronson C.W."/>
        </authorList>
    </citation>
    <scope>NUCLEOTIDE SEQUENCE [LARGE SCALE GENOMIC DNA]</scope>
    <source>
        <strain evidence="3 4">R88b</strain>
    </source>
</reference>
<dbReference type="RefSeq" id="WP_027028692.1">
    <property type="nucleotide sequence ID" value="NZ_CP033367.1"/>
</dbReference>
<protein>
    <submittedName>
        <fullName evidence="3">DUF1176 domain-containing protein</fullName>
    </submittedName>
</protein>
<accession>A0A6M7WPY2</accession>
<feature type="chain" id="PRO_5027119984" evidence="2">
    <location>
        <begin position="24"/>
        <end position="350"/>
    </location>
</feature>
<evidence type="ECO:0000313" key="3">
    <source>
        <dbReference type="EMBL" id="QKD04127.1"/>
    </source>
</evidence>
<feature type="signal peptide" evidence="2">
    <location>
        <begin position="1"/>
        <end position="23"/>
    </location>
</feature>
<dbReference type="EMBL" id="CP033367">
    <property type="protein sequence ID" value="QKD04127.1"/>
    <property type="molecule type" value="Genomic_DNA"/>
</dbReference>
<proteinExistence type="predicted"/>